<evidence type="ECO:0000313" key="3">
    <source>
        <dbReference type="Proteomes" id="UP000042527"/>
    </source>
</evidence>
<dbReference type="Proteomes" id="UP000042527">
    <property type="component" value="Unassembled WGS sequence"/>
</dbReference>
<proteinExistence type="predicted"/>
<evidence type="ECO:0000313" key="1">
    <source>
        <dbReference type="EMBL" id="CEM61523.1"/>
    </source>
</evidence>
<gene>
    <name evidence="2" type="ORF">FUT82_08955</name>
    <name evidence="1" type="ORF">TPHV1_20060</name>
</gene>
<dbReference type="Proteomes" id="UP000323594">
    <property type="component" value="Chromosome"/>
</dbReference>
<keyword evidence="3" id="KW-1185">Reference proteome</keyword>
<evidence type="ECO:0000313" key="2">
    <source>
        <dbReference type="EMBL" id="QEJ98114.1"/>
    </source>
</evidence>
<sequence length="150" mass="17567">MFEMNPSIIKQEHKGNAYYILTWSPLVKADKYKISTAVPSIAGLYELYRMDESKKLNLLSVTHAWYGGLRSNIRAAIDPDVGTDPERKKLLEDAQLYYRYAYSDSFDDLLDVVWFLHTGYFPDDIRVEPSGRYKKIFLQEKAPDKIFWLE</sequence>
<dbReference type="EMBL" id="CDNC01000012">
    <property type="protein sequence ID" value="CEM61523.1"/>
    <property type="molecule type" value="Genomic_DNA"/>
</dbReference>
<protein>
    <submittedName>
        <fullName evidence="1">Uncharacterized protein</fullName>
    </submittedName>
</protein>
<reference evidence="3" key="1">
    <citation type="submission" date="2015-01" db="EMBL/GenBank/DDBJ databases">
        <authorList>
            <person name="Manzoor Shahid"/>
            <person name="Zubair Saima"/>
        </authorList>
    </citation>
    <scope>NUCLEOTIDE SEQUENCE [LARGE SCALE GENOMIC DNA]</scope>
    <source>
        <strain evidence="3">V1</strain>
    </source>
</reference>
<name>A0A0B7GSU9_TREPH</name>
<evidence type="ECO:0000313" key="4">
    <source>
        <dbReference type="Proteomes" id="UP000323594"/>
    </source>
</evidence>
<dbReference type="RefSeq" id="WP_002694852.1">
    <property type="nucleotide sequence ID" value="NZ_CDNC01000012.1"/>
</dbReference>
<dbReference type="AlphaFoldDB" id="A0A0B7GSU9"/>
<reference evidence="2 4" key="3">
    <citation type="submission" date="2019-08" db="EMBL/GenBank/DDBJ databases">
        <authorList>
            <person name="Kuhnert P."/>
        </authorList>
    </citation>
    <scope>NUCLEOTIDE SEQUENCE [LARGE SCALE GENOMIC DNA]</scope>
    <source>
        <strain evidence="2 4">B36.5</strain>
    </source>
</reference>
<dbReference type="OrthoDB" id="370092at2"/>
<dbReference type="GeneID" id="57753124"/>
<organism evidence="1 3">
    <name type="scientific">Treponema phagedenis</name>
    <dbReference type="NCBI Taxonomy" id="162"/>
    <lineage>
        <taxon>Bacteria</taxon>
        <taxon>Pseudomonadati</taxon>
        <taxon>Spirochaetota</taxon>
        <taxon>Spirochaetia</taxon>
        <taxon>Spirochaetales</taxon>
        <taxon>Treponemataceae</taxon>
        <taxon>Treponema</taxon>
    </lineage>
</organism>
<accession>A0A0B7GSU9</accession>
<dbReference type="EMBL" id="CP042817">
    <property type="protein sequence ID" value="QEJ98114.1"/>
    <property type="molecule type" value="Genomic_DNA"/>
</dbReference>
<reference evidence="1" key="2">
    <citation type="submission" date="2015-01" db="EMBL/GenBank/DDBJ databases">
        <authorList>
            <person name="Xiang T."/>
            <person name="Song Y."/>
            <person name="Huang L."/>
            <person name="Wang B."/>
            <person name="Wu P."/>
        </authorList>
    </citation>
    <scope>NUCLEOTIDE SEQUENCE [LARGE SCALE GENOMIC DNA]</scope>
    <source>
        <strain evidence="1">V1</strain>
    </source>
</reference>